<dbReference type="OrthoDB" id="9797415at2"/>
<dbReference type="STRING" id="1236989.JCM15548_1419"/>
<dbReference type="NCBIfam" id="TIGR01549">
    <property type="entry name" value="HAD-SF-IA-v1"/>
    <property type="match status" value="1"/>
</dbReference>
<name>A0A0E9LTZ9_9BACT</name>
<keyword evidence="1" id="KW-0378">Hydrolase</keyword>
<protein>
    <submittedName>
        <fullName evidence="1">Haloacid dehalogenase-like hydrolase</fullName>
    </submittedName>
</protein>
<dbReference type="Gene3D" id="1.10.150.240">
    <property type="entry name" value="Putative phosphatase, domain 2"/>
    <property type="match status" value="1"/>
</dbReference>
<evidence type="ECO:0000313" key="1">
    <source>
        <dbReference type="EMBL" id="GAO28335.1"/>
    </source>
</evidence>
<dbReference type="PANTHER" id="PTHR43611">
    <property type="entry name" value="ALPHA-D-GLUCOSE 1-PHOSPHATE PHOSPHATASE"/>
    <property type="match status" value="1"/>
</dbReference>
<dbReference type="InterPro" id="IPR036412">
    <property type="entry name" value="HAD-like_sf"/>
</dbReference>
<dbReference type="NCBIfam" id="TIGR01509">
    <property type="entry name" value="HAD-SF-IA-v3"/>
    <property type="match status" value="1"/>
</dbReference>
<dbReference type="SFLD" id="SFLDS00003">
    <property type="entry name" value="Haloacid_Dehalogenase"/>
    <property type="match status" value="1"/>
</dbReference>
<dbReference type="InterPro" id="IPR006439">
    <property type="entry name" value="HAD-SF_hydro_IA"/>
</dbReference>
<dbReference type="Gene3D" id="3.40.50.1000">
    <property type="entry name" value="HAD superfamily/HAD-like"/>
    <property type="match status" value="1"/>
</dbReference>
<keyword evidence="2" id="KW-1185">Reference proteome</keyword>
<accession>A0A0E9LTZ9</accession>
<dbReference type="EMBL" id="BAZW01000002">
    <property type="protein sequence ID" value="GAO28335.1"/>
    <property type="molecule type" value="Genomic_DNA"/>
</dbReference>
<dbReference type="GO" id="GO:0016787">
    <property type="term" value="F:hydrolase activity"/>
    <property type="evidence" value="ECO:0007669"/>
    <property type="project" value="UniProtKB-KW"/>
</dbReference>
<dbReference type="PANTHER" id="PTHR43611:SF3">
    <property type="entry name" value="FLAVIN MONONUCLEOTIDE HYDROLASE 1, CHLOROPLATIC"/>
    <property type="match status" value="1"/>
</dbReference>
<sequence>MRILNIIFDLGGVIVDLDMSRTFHAFNRFFGESAVELENGYLKSKVLRQYETGAIDTETFLSELLQLAKNGESRGDIVAAWNAMLVRIPEERLRMLEQLRQSHRIFILSNTNELHEDYFEKMAPGYDRLSDLFEKAYYSHRIGCRKPDSDAFKAVLADSGLRAEETLFVDDLADNISTAKKLNFQTLHITQGMEVSNILKTFL</sequence>
<dbReference type="SFLD" id="SFLDG01129">
    <property type="entry name" value="C1.5:_HAD__Beta-PGM__Phosphata"/>
    <property type="match status" value="1"/>
</dbReference>
<dbReference type="InterPro" id="IPR023214">
    <property type="entry name" value="HAD_sf"/>
</dbReference>
<proteinExistence type="predicted"/>
<dbReference type="Pfam" id="PF00702">
    <property type="entry name" value="Hydrolase"/>
    <property type="match status" value="1"/>
</dbReference>
<dbReference type="CDD" id="cd02603">
    <property type="entry name" value="HAD_sEH-N_like"/>
    <property type="match status" value="1"/>
</dbReference>
<dbReference type="Proteomes" id="UP000032900">
    <property type="component" value="Unassembled WGS sequence"/>
</dbReference>
<dbReference type="InterPro" id="IPR023198">
    <property type="entry name" value="PGP-like_dom2"/>
</dbReference>
<dbReference type="SUPFAM" id="SSF56784">
    <property type="entry name" value="HAD-like"/>
    <property type="match status" value="1"/>
</dbReference>
<dbReference type="RefSeq" id="WP_062122173.1">
    <property type="nucleotide sequence ID" value="NZ_BAZW01000002.1"/>
</dbReference>
<evidence type="ECO:0000313" key="2">
    <source>
        <dbReference type="Proteomes" id="UP000032900"/>
    </source>
</evidence>
<dbReference type="AlphaFoldDB" id="A0A0E9LTZ9"/>
<reference evidence="1 2" key="1">
    <citation type="journal article" date="2015" name="Microbes Environ.">
        <title>Distribution and evolution of nitrogen fixation genes in the phylum bacteroidetes.</title>
        <authorList>
            <person name="Inoue J."/>
            <person name="Oshima K."/>
            <person name="Suda W."/>
            <person name="Sakamoto M."/>
            <person name="Iino T."/>
            <person name="Noda S."/>
            <person name="Hongoh Y."/>
            <person name="Hattori M."/>
            <person name="Ohkuma M."/>
        </authorList>
    </citation>
    <scope>NUCLEOTIDE SEQUENCE [LARGE SCALE GENOMIC DNA]</scope>
    <source>
        <strain evidence="1">JCM 15548</strain>
    </source>
</reference>
<comment type="caution">
    <text evidence="1">The sequence shown here is derived from an EMBL/GenBank/DDBJ whole genome shotgun (WGS) entry which is preliminary data.</text>
</comment>
<organism evidence="1 2">
    <name type="scientific">Geofilum rubicundum JCM 15548</name>
    <dbReference type="NCBI Taxonomy" id="1236989"/>
    <lineage>
        <taxon>Bacteria</taxon>
        <taxon>Pseudomonadati</taxon>
        <taxon>Bacteroidota</taxon>
        <taxon>Bacteroidia</taxon>
        <taxon>Marinilabiliales</taxon>
        <taxon>Marinilabiliaceae</taxon>
        <taxon>Geofilum</taxon>
    </lineage>
</organism>
<gene>
    <name evidence="1" type="ORF">JCM15548_1419</name>
</gene>